<evidence type="ECO:0000313" key="9">
    <source>
        <dbReference type="Proteomes" id="UP000007648"/>
    </source>
</evidence>
<evidence type="ECO:0000256" key="3">
    <source>
        <dbReference type="ARBA" id="ARBA00023186"/>
    </source>
</evidence>
<dbReference type="InterPro" id="IPR015317">
    <property type="entry name" value="A_Hb_stabilising_prot"/>
</dbReference>
<dbReference type="GeneTree" id="ENSGT00390000003648"/>
<dbReference type="GO" id="GO:0006457">
    <property type="term" value="P:protein folding"/>
    <property type="evidence" value="ECO:0007669"/>
    <property type="project" value="InterPro"/>
</dbReference>
<dbReference type="Pfam" id="PF09236">
    <property type="entry name" value="AHSP"/>
    <property type="match status" value="1"/>
</dbReference>
<reference evidence="8 9" key="1">
    <citation type="journal article" date="2011" name="Proc. Natl. Acad. Sci. U.S.A.">
        <title>Genetic diversity and population structure of the endangered marsupial Sarcophilus harrisii (Tasmanian devil).</title>
        <authorList>
            <person name="Miller W."/>
            <person name="Hayes V.M."/>
            <person name="Ratan A."/>
            <person name="Petersen D.C."/>
            <person name="Wittekindt N.E."/>
            <person name="Miller J."/>
            <person name="Walenz B."/>
            <person name="Knight J."/>
            <person name="Qi J."/>
            <person name="Zhao F."/>
            <person name="Wang Q."/>
            <person name="Bedoya-Reina O.C."/>
            <person name="Katiyar N."/>
            <person name="Tomsho L.P."/>
            <person name="Kasson L.M."/>
            <person name="Hardie R.A."/>
            <person name="Woodbridge P."/>
            <person name="Tindall E.A."/>
            <person name="Bertelsen M.F."/>
            <person name="Dixon D."/>
            <person name="Pyecroft S."/>
            <person name="Helgen K.M."/>
            <person name="Lesk A.M."/>
            <person name="Pringle T.H."/>
            <person name="Patterson N."/>
            <person name="Zhang Y."/>
            <person name="Kreiss A."/>
            <person name="Woods G.M."/>
            <person name="Jones M.E."/>
            <person name="Schuster S.C."/>
        </authorList>
    </citation>
    <scope>NUCLEOTIDE SEQUENCE [LARGE SCALE GENOMIC DNA]</scope>
</reference>
<dbReference type="GO" id="GO:0050821">
    <property type="term" value="P:protein stabilization"/>
    <property type="evidence" value="ECO:0007669"/>
    <property type="project" value="InterPro"/>
</dbReference>
<sequence length="92" mass="10831">MALLQSNQDVISSAMQEFSKLLDQQEFTKPAFSETDMVTIVDDWIKFYLSYYSKKMTGNEQEQERAMQKLQEELRTSASPFLDKYRAFLKTL</sequence>
<evidence type="ECO:0000256" key="4">
    <source>
        <dbReference type="ARBA" id="ARBA00061424"/>
    </source>
</evidence>
<evidence type="ECO:0000256" key="6">
    <source>
        <dbReference type="ARBA" id="ARBA00072174"/>
    </source>
</evidence>
<dbReference type="InParanoid" id="G3WLQ8"/>
<keyword evidence="3" id="KW-0143">Chaperone</keyword>
<dbReference type="PANTHER" id="PTHR15914">
    <property type="entry name" value="ALPHA-HEMOGLOBIN-STABILIZING PROTEIN"/>
    <property type="match status" value="1"/>
</dbReference>
<evidence type="ECO:0000256" key="1">
    <source>
        <dbReference type="ARBA" id="ARBA00004496"/>
    </source>
</evidence>
<name>G3WLQ8_SARHA</name>
<dbReference type="Gene3D" id="1.20.58.420">
    <property type="entry name" value="AHSP"/>
    <property type="match status" value="1"/>
</dbReference>
<dbReference type="HOGENOM" id="CLU_188032_0_0_1"/>
<dbReference type="Proteomes" id="UP000007648">
    <property type="component" value="Unassembled WGS sequence"/>
</dbReference>
<dbReference type="SUPFAM" id="SSF109751">
    <property type="entry name" value="Alpha-hemoglobin stabilizing protein AHSP"/>
    <property type="match status" value="1"/>
</dbReference>
<organism evidence="8 9">
    <name type="scientific">Sarcophilus harrisii</name>
    <name type="common">Tasmanian devil</name>
    <name type="synonym">Sarcophilus laniarius</name>
    <dbReference type="NCBI Taxonomy" id="9305"/>
    <lineage>
        <taxon>Eukaryota</taxon>
        <taxon>Metazoa</taxon>
        <taxon>Chordata</taxon>
        <taxon>Craniata</taxon>
        <taxon>Vertebrata</taxon>
        <taxon>Euteleostomi</taxon>
        <taxon>Mammalia</taxon>
        <taxon>Metatheria</taxon>
        <taxon>Dasyuromorphia</taxon>
        <taxon>Dasyuridae</taxon>
        <taxon>Sarcophilus</taxon>
    </lineage>
</organism>
<gene>
    <name evidence="8" type="primary">AHSP</name>
</gene>
<dbReference type="eggNOG" id="ENOG502SXDF">
    <property type="taxonomic scope" value="Eukaryota"/>
</dbReference>
<dbReference type="AlphaFoldDB" id="G3WLQ8"/>
<evidence type="ECO:0000313" key="8">
    <source>
        <dbReference type="Ensembl" id="ENSSHAP00000016363.2"/>
    </source>
</evidence>
<protein>
    <recommendedName>
        <fullName evidence="6">Alpha-hemoglobin-stabilizing protein</fullName>
    </recommendedName>
    <alternativeName>
        <fullName evidence="7">Erythroid-associated factor</fullName>
    </alternativeName>
</protein>
<dbReference type="InterPro" id="IPR036468">
    <property type="entry name" value="AHSP_sf"/>
</dbReference>
<keyword evidence="2" id="KW-0963">Cytoplasm</keyword>
<dbReference type="FunCoup" id="G3WLQ8">
    <property type="interactions" value="11"/>
</dbReference>
<reference evidence="8" key="3">
    <citation type="submission" date="2025-09" db="UniProtKB">
        <authorList>
            <consortium name="Ensembl"/>
        </authorList>
    </citation>
    <scope>IDENTIFICATION</scope>
</reference>
<dbReference type="Ensembl" id="ENSSHAT00000016500.2">
    <property type="protein sequence ID" value="ENSSHAP00000016363.2"/>
    <property type="gene ID" value="ENSSHAG00000013925.2"/>
</dbReference>
<evidence type="ECO:0000256" key="5">
    <source>
        <dbReference type="ARBA" id="ARBA00066302"/>
    </source>
</evidence>
<keyword evidence="9" id="KW-1185">Reference proteome</keyword>
<dbReference type="GO" id="GO:0030492">
    <property type="term" value="F:hemoglobin binding"/>
    <property type="evidence" value="ECO:0007669"/>
    <property type="project" value="InterPro"/>
</dbReference>
<dbReference type="GO" id="GO:0030218">
    <property type="term" value="P:erythrocyte differentiation"/>
    <property type="evidence" value="ECO:0007669"/>
    <property type="project" value="InterPro"/>
</dbReference>
<reference evidence="8" key="2">
    <citation type="submission" date="2025-08" db="UniProtKB">
        <authorList>
            <consortium name="Ensembl"/>
        </authorList>
    </citation>
    <scope>IDENTIFICATION</scope>
</reference>
<dbReference type="STRING" id="9305.ENSSHAP00000016363"/>
<dbReference type="FunFam" id="1.20.58.420:FF:000002">
    <property type="entry name" value="Alpha-hemoglobin-stabilizing protein"/>
    <property type="match status" value="1"/>
</dbReference>
<proteinExistence type="inferred from homology"/>
<evidence type="ECO:0000256" key="7">
    <source>
        <dbReference type="ARBA" id="ARBA00079289"/>
    </source>
</evidence>
<dbReference type="RefSeq" id="XP_003761380.1">
    <property type="nucleotide sequence ID" value="XM_003761332.4"/>
</dbReference>
<dbReference type="GeneID" id="100920364"/>
<dbReference type="RefSeq" id="XP_012398116.1">
    <property type="nucleotide sequence ID" value="XM_012542662.3"/>
</dbReference>
<dbReference type="OrthoDB" id="9827643at2759"/>
<dbReference type="CTD" id="51327"/>
<dbReference type="KEGG" id="shr:100920364"/>
<comment type="subcellular location">
    <subcellularLocation>
        <location evidence="1">Cytoplasm</location>
    </subcellularLocation>
</comment>
<evidence type="ECO:0000256" key="2">
    <source>
        <dbReference type="ARBA" id="ARBA00022490"/>
    </source>
</evidence>
<accession>G3WLQ8</accession>
<dbReference type="GO" id="GO:0005737">
    <property type="term" value="C:cytoplasm"/>
    <property type="evidence" value="ECO:0007669"/>
    <property type="project" value="UniProtKB-SubCell"/>
</dbReference>
<comment type="subunit">
    <text evidence="5">Monomer. Forms a heterodimer with free alpha-hemoglobin. Does not bind beta-hemoglobin nor alpha(2)beta(2) hemoglobin A.</text>
</comment>
<dbReference type="PANTHER" id="PTHR15914:SF0">
    <property type="entry name" value="ALPHA-HEMOGLOBIN-STABILIZING PROTEIN"/>
    <property type="match status" value="1"/>
</dbReference>
<comment type="similarity">
    <text evidence="4">Belongs to the AHSP family.</text>
</comment>